<dbReference type="InterPro" id="IPR008405">
    <property type="entry name" value="ApoL"/>
</dbReference>
<organism evidence="3 4">
    <name type="scientific">Cavia porcellus</name>
    <name type="common">Guinea pig</name>
    <dbReference type="NCBI Taxonomy" id="10141"/>
    <lineage>
        <taxon>Eukaryota</taxon>
        <taxon>Metazoa</taxon>
        <taxon>Chordata</taxon>
        <taxon>Craniata</taxon>
        <taxon>Vertebrata</taxon>
        <taxon>Euteleostomi</taxon>
        <taxon>Mammalia</taxon>
        <taxon>Eutheria</taxon>
        <taxon>Euarchontoglires</taxon>
        <taxon>Glires</taxon>
        <taxon>Rodentia</taxon>
        <taxon>Hystricomorpha</taxon>
        <taxon>Caviidae</taxon>
        <taxon>Cavia</taxon>
    </lineage>
</organism>
<gene>
    <name evidence="3" type="primary">LOC100727314</name>
</gene>
<dbReference type="GO" id="GO:0016020">
    <property type="term" value="C:membrane"/>
    <property type="evidence" value="ECO:0007669"/>
    <property type="project" value="TreeGrafter"/>
</dbReference>
<dbReference type="PANTHER" id="PTHR14096">
    <property type="entry name" value="APOLIPOPROTEIN L"/>
    <property type="match status" value="1"/>
</dbReference>
<dbReference type="Proteomes" id="UP000005447">
    <property type="component" value="Unassembled WGS sequence"/>
</dbReference>
<proteinExistence type="inferred from homology"/>
<dbReference type="RefSeq" id="XP_013008670.1">
    <property type="nucleotide sequence ID" value="XM_013153216.3"/>
</dbReference>
<dbReference type="OrthoDB" id="6363454at2759"/>
<evidence type="ECO:0000256" key="2">
    <source>
        <dbReference type="SAM" id="Coils"/>
    </source>
</evidence>
<reference evidence="4" key="1">
    <citation type="journal article" date="2011" name="Nature">
        <title>A high-resolution map of human evolutionary constraint using 29 mammals.</title>
        <authorList>
            <person name="Lindblad-Toh K."/>
            <person name="Garber M."/>
            <person name="Zuk O."/>
            <person name="Lin M.F."/>
            <person name="Parker B.J."/>
            <person name="Washietl S."/>
            <person name="Kheradpour P."/>
            <person name="Ernst J."/>
            <person name="Jordan G."/>
            <person name="Mauceli E."/>
            <person name="Ward L.D."/>
            <person name="Lowe C.B."/>
            <person name="Holloway A.K."/>
            <person name="Clamp M."/>
            <person name="Gnerre S."/>
            <person name="Alfoldi J."/>
            <person name="Beal K."/>
            <person name="Chang J."/>
            <person name="Clawson H."/>
            <person name="Cuff J."/>
            <person name="Di Palma F."/>
            <person name="Fitzgerald S."/>
            <person name="Flicek P."/>
            <person name="Guttman M."/>
            <person name="Hubisz M.J."/>
            <person name="Jaffe D.B."/>
            <person name="Jungreis I."/>
            <person name="Kent W.J."/>
            <person name="Kostka D."/>
            <person name="Lara M."/>
            <person name="Martins A.L."/>
            <person name="Massingham T."/>
            <person name="Moltke I."/>
            <person name="Raney B.J."/>
            <person name="Rasmussen M.D."/>
            <person name="Robinson J."/>
            <person name="Stark A."/>
            <person name="Vilella A.J."/>
            <person name="Wen J."/>
            <person name="Xie X."/>
            <person name="Zody M.C."/>
            <person name="Baldwin J."/>
            <person name="Bloom T."/>
            <person name="Chin C.W."/>
            <person name="Heiman D."/>
            <person name="Nicol R."/>
            <person name="Nusbaum C."/>
            <person name="Young S."/>
            <person name="Wilkinson J."/>
            <person name="Worley K.C."/>
            <person name="Kovar C.L."/>
            <person name="Muzny D.M."/>
            <person name="Gibbs R.A."/>
            <person name="Cree A."/>
            <person name="Dihn H.H."/>
            <person name="Fowler G."/>
            <person name="Jhangiani S."/>
            <person name="Joshi V."/>
            <person name="Lee S."/>
            <person name="Lewis L.R."/>
            <person name="Nazareth L.V."/>
            <person name="Okwuonu G."/>
            <person name="Santibanez J."/>
            <person name="Warren W.C."/>
            <person name="Mardis E.R."/>
            <person name="Weinstock G.M."/>
            <person name="Wilson R.K."/>
            <person name="Delehaunty K."/>
            <person name="Dooling D."/>
            <person name="Fronik C."/>
            <person name="Fulton L."/>
            <person name="Fulton B."/>
            <person name="Graves T."/>
            <person name="Minx P."/>
            <person name="Sodergren E."/>
            <person name="Birney E."/>
            <person name="Margulies E.H."/>
            <person name="Herrero J."/>
            <person name="Green E.D."/>
            <person name="Haussler D."/>
            <person name="Siepel A."/>
            <person name="Goldman N."/>
            <person name="Pollard K.S."/>
            <person name="Pedersen J.S."/>
            <person name="Lander E.S."/>
            <person name="Kellis M."/>
        </authorList>
    </citation>
    <scope>NUCLEOTIDE SEQUENCE [LARGE SCALE GENOMIC DNA]</scope>
    <source>
        <strain evidence="4">2N</strain>
    </source>
</reference>
<dbReference type="AlphaFoldDB" id="H0UTQ5"/>
<reference evidence="3" key="2">
    <citation type="submission" date="2025-08" db="UniProtKB">
        <authorList>
            <consortium name="Ensembl"/>
        </authorList>
    </citation>
    <scope>IDENTIFICATION</scope>
    <source>
        <strain evidence="3">2N</strain>
    </source>
</reference>
<dbReference type="FunCoup" id="H0UTQ5">
    <property type="interactions" value="38"/>
</dbReference>
<comment type="similarity">
    <text evidence="1">Belongs to the apolipoprotein L family.</text>
</comment>
<dbReference type="GO" id="GO:0042157">
    <property type="term" value="P:lipoprotein metabolic process"/>
    <property type="evidence" value="ECO:0007669"/>
    <property type="project" value="InterPro"/>
</dbReference>
<dbReference type="RefSeq" id="XP_063094528.1">
    <property type="nucleotide sequence ID" value="XM_063238458.1"/>
</dbReference>
<dbReference type="GO" id="GO:0008289">
    <property type="term" value="F:lipid binding"/>
    <property type="evidence" value="ECO:0007669"/>
    <property type="project" value="InterPro"/>
</dbReference>
<keyword evidence="2" id="KW-0175">Coiled coil</keyword>
<dbReference type="STRING" id="10141.ENSCPOP00000000305"/>
<dbReference type="eggNOG" id="ENOG502RZGU">
    <property type="taxonomic scope" value="Eukaryota"/>
</dbReference>
<dbReference type="VEuPathDB" id="HostDB:ENSCPOG00000000348"/>
<dbReference type="GO" id="GO:0006869">
    <property type="term" value="P:lipid transport"/>
    <property type="evidence" value="ECO:0007669"/>
    <property type="project" value="InterPro"/>
</dbReference>
<sequence>MASTPCPESDSYTEVVIDYILDTLSSEDLQHLLTDDVAWEIIVETTDLTRKEADAVREALTDLQADCDEDFQARKRFLNEFPNVKKEMQEHIAKLYALAERIDKVHKGCTITNVVASTGGAVSGILTMLGFALAPVTAGGSLVLSATGMGLGTAAAVTGVSASIVDHSNKVSAQAEARQLLTSRLDTGKEVLQVVGQATPKVVAASKKCVQTFQSIEKNLYALKVAQSNPRLLARANRFIKTGKISARSGKQVQKAFGGTTLAMTKGTRLMGAATAGLFALVDVYSLVQDSVHLHNGAKTESAAELRQEAQVLEEKLEELTEIYESLQSGPD</sequence>
<dbReference type="GeneID" id="100727314"/>
<dbReference type="EMBL" id="AAKN02031206">
    <property type="status" value="NOT_ANNOTATED_CDS"/>
    <property type="molecule type" value="Genomic_DNA"/>
</dbReference>
<dbReference type="Pfam" id="PF05461">
    <property type="entry name" value="ApoL"/>
    <property type="match status" value="1"/>
</dbReference>
<dbReference type="PANTHER" id="PTHR14096:SF27">
    <property type="entry name" value="APOLIPOPROTEIN L2"/>
    <property type="match status" value="1"/>
</dbReference>
<dbReference type="Gene3D" id="1.20.1170.10">
    <property type="match status" value="1"/>
</dbReference>
<dbReference type="HOGENOM" id="CLU_046288_1_0_1"/>
<name>H0UTQ5_CAVPO</name>
<evidence type="ECO:0000313" key="3">
    <source>
        <dbReference type="Ensembl" id="ENSCPOP00000000305.3"/>
    </source>
</evidence>
<evidence type="ECO:0000313" key="4">
    <source>
        <dbReference type="Proteomes" id="UP000005447"/>
    </source>
</evidence>
<reference evidence="3" key="3">
    <citation type="submission" date="2025-09" db="UniProtKB">
        <authorList>
            <consortium name="Ensembl"/>
        </authorList>
    </citation>
    <scope>IDENTIFICATION</scope>
    <source>
        <strain evidence="3">2N</strain>
    </source>
</reference>
<dbReference type="OMA" id="NDHEAWE"/>
<keyword evidence="4" id="KW-1185">Reference proteome</keyword>
<dbReference type="Ensembl" id="ENSCPOT00000000351.3">
    <property type="protein sequence ID" value="ENSCPOP00000000305.3"/>
    <property type="gene ID" value="ENSCPOG00000000348.4"/>
</dbReference>
<dbReference type="GeneTree" id="ENSGT01030000234599"/>
<evidence type="ECO:0000256" key="1">
    <source>
        <dbReference type="ARBA" id="ARBA00010090"/>
    </source>
</evidence>
<accession>H0UTQ5</accession>
<dbReference type="Bgee" id="ENSCPOG00000000348">
    <property type="expression patterns" value="Expressed in zone of skin and 6 other cell types or tissues"/>
</dbReference>
<dbReference type="InParanoid" id="H0UTQ5"/>
<evidence type="ECO:0008006" key="5">
    <source>
        <dbReference type="Google" id="ProtNLM"/>
    </source>
</evidence>
<protein>
    <recommendedName>
        <fullName evidence="5">Apolipoprotein L3</fullName>
    </recommendedName>
</protein>
<dbReference type="GO" id="GO:0005576">
    <property type="term" value="C:extracellular region"/>
    <property type="evidence" value="ECO:0007669"/>
    <property type="project" value="InterPro"/>
</dbReference>
<feature type="coiled-coil region" evidence="2">
    <location>
        <begin position="296"/>
        <end position="330"/>
    </location>
</feature>